<sequence length="627" mass="73540">MLSSFSALTENNKYLKKHVSKYPLLKQDLNNFNVNEKVNLISNKINSSRLSQDSTLVSYQNLMPLLSNKHQSMRKFSDLTAVDHIDDFNYTKINSITENILALYAKYLHYLNEYRSLGDVDDLQYTILSSKFFQTNVSDINSTRRVFSIPLKESIINLKPKIKDCRNDIKETMLENNFNELSNNSLKFMHQLDTLSIVLKIRKIMKNRKYLTANKMDCLIKLFDQSLNFNTKILQNNQNSYKRYLTNFINNLDSFNHKVESFNKKGTSQQILRSCITPIMMKIIRSIEALLENNISLSSEFWSFYVPMYLGLDTNGLKRLLHLNFDIKNVEYLIKFRKLTQLFLLLLIPSNNDLLNAASLEIWEGVITNYKYTINDKGYLISKVVNMFNDINLLMKNGKSMLNDKDLLNWFEKKNVDNETYELSLRSETYEYSELLQRIPQEDSPCELNDMESKDDNSYADIQSTLNKIMLSMSMNSSISKIDSEITNLLNQWTSLKMNMGNTYNNPETQSKTPDLNHDPFKEYISTPRENADASFEQFFADDPVIENTFMENLKTLSDVELNNKLQLKLKELHIENMQDQEDKLKKASQMHLKQINLIDKREKQFLNLKEDDISSYYQLDYLKVYK</sequence>
<evidence type="ECO:0000313" key="3">
    <source>
        <dbReference type="Proteomes" id="UP000183365"/>
    </source>
</evidence>
<dbReference type="OrthoDB" id="3972890at2759"/>
<evidence type="ECO:0000313" key="2">
    <source>
        <dbReference type="EMBL" id="SGZ40241.1"/>
    </source>
</evidence>
<dbReference type="EMBL" id="FQNF01000044">
    <property type="protein sequence ID" value="SGZ40241.1"/>
    <property type="molecule type" value="Genomic_DNA"/>
</dbReference>
<reference evidence="3" key="1">
    <citation type="submission" date="2016-11" db="EMBL/GenBank/DDBJ databases">
        <authorList>
            <person name="Guldener U."/>
        </authorList>
    </citation>
    <scope>NUCLEOTIDE SEQUENCE [LARGE SCALE GENOMIC DNA]</scope>
</reference>
<organism evidence="2 3">
    <name type="scientific">Hanseniaspora guilliermondii</name>
    <dbReference type="NCBI Taxonomy" id="56406"/>
    <lineage>
        <taxon>Eukaryota</taxon>
        <taxon>Fungi</taxon>
        <taxon>Dikarya</taxon>
        <taxon>Ascomycota</taxon>
        <taxon>Saccharomycotina</taxon>
        <taxon>Saccharomycetes</taxon>
        <taxon>Saccharomycodales</taxon>
        <taxon>Saccharomycodaceae</taxon>
        <taxon>Hanseniaspora</taxon>
    </lineage>
</organism>
<evidence type="ECO:0000256" key="1">
    <source>
        <dbReference type="SAM" id="Coils"/>
    </source>
</evidence>
<keyword evidence="3" id="KW-1185">Reference proteome</keyword>
<protein>
    <submittedName>
        <fullName evidence="2">Uncharacterized protein</fullName>
    </submittedName>
</protein>
<proteinExistence type="predicted"/>
<dbReference type="AlphaFoldDB" id="A0A1L0CP41"/>
<dbReference type="Proteomes" id="UP000183365">
    <property type="component" value="Unassembled WGS sequence"/>
</dbReference>
<keyword evidence="1" id="KW-0175">Coiled coil</keyword>
<name>A0A1L0CP41_9ASCO</name>
<gene>
    <name evidence="2" type="ORF">HGUI_02441</name>
</gene>
<accession>A0A1L0CP41</accession>
<dbReference type="VEuPathDB" id="FungiDB:HGUI_02441"/>
<feature type="coiled-coil region" evidence="1">
    <location>
        <begin position="563"/>
        <end position="591"/>
    </location>
</feature>